<keyword evidence="1" id="KW-0732">Signal</keyword>
<name>A0A2S5CJG3_9GAMM</name>
<evidence type="ECO:0000256" key="1">
    <source>
        <dbReference type="SAM" id="SignalP"/>
    </source>
</evidence>
<protein>
    <submittedName>
        <fullName evidence="2">Uncharacterized protein</fullName>
    </submittedName>
</protein>
<sequence length="433" mass="47196">MLLKKINTSSSTTGLSVALVIMIASTSVAVADPVTFFDLVGDLKPATASKNMLIVKSLQSPGTVEACTVDYNLSGSPTIASMNGTLGSTSTTFSNTFWTTWNAPKWKLAEWQSVFSFCDTNSISLLSGQSLNLKRPGEESVTSTNAKSLWFNQDSVTIGLRSVSQYKALYGLNLTGGAFYRDGTIKDWPALLLSTPFHNDSHRAPLGTYSSIQFGFTGRLLAASINTSNVTGTPPLGAQTNYDSNKHRSQFRMFIPIGWEDLSHTVSGCYNSDGSPVAYSSSLPKECAFNGKYLHYGIQLYNDVDNYKAESLALDIGTNLWMYNQNLSVLFPSLGASNPFKVANPSTSTTLTTDILVEAKRTIKMLETKQNTNNAGKADSQKVFYIPPRLTNETDDQYFQHFSLSSVNIGFESPGLSQLQFEISDFKLIGTPN</sequence>
<dbReference type="RefSeq" id="WP_103975036.1">
    <property type="nucleotide sequence ID" value="NZ_PGFZ01000008.1"/>
</dbReference>
<feature type="signal peptide" evidence="1">
    <location>
        <begin position="1"/>
        <end position="31"/>
    </location>
</feature>
<reference evidence="2 3" key="1">
    <citation type="submission" date="2017-11" db="EMBL/GenBank/DDBJ databases">
        <title>Draft Genome Sequence of Methylobacter psychrotolerans Sph1T, an Obligate Methanotroph from Low-Temperature Environments.</title>
        <authorList>
            <person name="Oshkin I.Y."/>
            <person name="Miroshnikov K."/>
            <person name="Belova S.E."/>
            <person name="Korzhenkov A."/>
            <person name="Toshchakov S.V."/>
            <person name="Dedysh S.N."/>
        </authorList>
    </citation>
    <scope>NUCLEOTIDE SEQUENCE [LARGE SCALE GENOMIC DNA]</scope>
    <source>
        <strain evidence="2 3">Sph1</strain>
    </source>
</reference>
<evidence type="ECO:0000313" key="3">
    <source>
        <dbReference type="Proteomes" id="UP000237423"/>
    </source>
</evidence>
<dbReference type="AlphaFoldDB" id="A0A2S5CJG3"/>
<dbReference type="Proteomes" id="UP000237423">
    <property type="component" value="Unassembled WGS sequence"/>
</dbReference>
<accession>A0A2S5CJG3</accession>
<dbReference type="EMBL" id="PGFZ01000008">
    <property type="protein sequence ID" value="POZ50887.1"/>
    <property type="molecule type" value="Genomic_DNA"/>
</dbReference>
<feature type="chain" id="PRO_5015572056" evidence="1">
    <location>
        <begin position="32"/>
        <end position="433"/>
    </location>
</feature>
<comment type="caution">
    <text evidence="2">The sequence shown here is derived from an EMBL/GenBank/DDBJ whole genome shotgun (WGS) entry which is preliminary data.</text>
</comment>
<organism evidence="2 3">
    <name type="scientific">Methylovulum psychrotolerans</name>
    <dbReference type="NCBI Taxonomy" id="1704499"/>
    <lineage>
        <taxon>Bacteria</taxon>
        <taxon>Pseudomonadati</taxon>
        <taxon>Pseudomonadota</taxon>
        <taxon>Gammaproteobacteria</taxon>
        <taxon>Methylococcales</taxon>
        <taxon>Methylococcaceae</taxon>
        <taxon>Methylovulum</taxon>
    </lineage>
</organism>
<gene>
    <name evidence="2" type="ORF">AADEFJLK_03359</name>
</gene>
<proteinExistence type="predicted"/>
<evidence type="ECO:0000313" key="2">
    <source>
        <dbReference type="EMBL" id="POZ50887.1"/>
    </source>
</evidence>